<dbReference type="SUPFAM" id="SSF81301">
    <property type="entry name" value="Nucleotidyltransferase"/>
    <property type="match status" value="1"/>
</dbReference>
<gene>
    <name evidence="1" type="ORF">EVJ58_g10636</name>
</gene>
<dbReference type="Proteomes" id="UP000298390">
    <property type="component" value="Unassembled WGS sequence"/>
</dbReference>
<reference evidence="1 2" key="1">
    <citation type="submission" date="2019-01" db="EMBL/GenBank/DDBJ databases">
        <title>Genome sequencing of the rare red list fungi Fomitopsis rosea.</title>
        <authorList>
            <person name="Buettner E."/>
            <person name="Kellner H."/>
        </authorList>
    </citation>
    <scope>NUCLEOTIDE SEQUENCE [LARGE SCALE GENOMIC DNA]</scope>
    <source>
        <strain evidence="1 2">DSM 105464</strain>
    </source>
</reference>
<proteinExistence type="predicted"/>
<accession>A0A4Y9XPM4</accession>
<name>A0A4Y9XPM4_9APHY</name>
<dbReference type="Gene3D" id="3.30.460.40">
    <property type="match status" value="1"/>
</dbReference>
<sequence length="233" mass="26807">MKSRPPTYEEICNVSREAVSIYTDRGYSCCLFGSTACALYGTTRRPNDVDLIVFSDEPNTERLKTVLSEANPSFYLIDSKDPTATYKVLWCKLPRIMGEAERRCKVDILIPGVVTTLNIPPVPPEHIQTRDGIPVLPIISLLLLKLQGWDDHRNSPEGRMRAKQGLDVRDVRELLTIARRTRAHLRSDNMMWLPYEHIRKAQDRVFQFTMHFPKTEQLWEHVGFACYSALRSS</sequence>
<dbReference type="AlphaFoldDB" id="A0A4Y9XPM4"/>
<organism evidence="1 2">
    <name type="scientific">Rhodofomes roseus</name>
    <dbReference type="NCBI Taxonomy" id="34475"/>
    <lineage>
        <taxon>Eukaryota</taxon>
        <taxon>Fungi</taxon>
        <taxon>Dikarya</taxon>
        <taxon>Basidiomycota</taxon>
        <taxon>Agaricomycotina</taxon>
        <taxon>Agaricomycetes</taxon>
        <taxon>Polyporales</taxon>
        <taxon>Rhodofomes</taxon>
    </lineage>
</organism>
<protein>
    <submittedName>
        <fullName evidence="1">Uncharacterized protein</fullName>
    </submittedName>
</protein>
<evidence type="ECO:0000313" key="1">
    <source>
        <dbReference type="EMBL" id="TFY51307.1"/>
    </source>
</evidence>
<evidence type="ECO:0000313" key="2">
    <source>
        <dbReference type="Proteomes" id="UP000298390"/>
    </source>
</evidence>
<comment type="caution">
    <text evidence="1">The sequence shown here is derived from an EMBL/GenBank/DDBJ whole genome shotgun (WGS) entry which is preliminary data.</text>
</comment>
<dbReference type="EMBL" id="SEKV01001223">
    <property type="protein sequence ID" value="TFY51307.1"/>
    <property type="molecule type" value="Genomic_DNA"/>
</dbReference>
<dbReference type="InterPro" id="IPR043519">
    <property type="entry name" value="NT_sf"/>
</dbReference>